<sequence>MKEGTGFIFKSDFNYEIQLFLHYTANYKIQILIFKVIGGKSKDIYTINVKKEKMVVNNG</sequence>
<organism evidence="1 2">
    <name type="scientific">Oceanobacillus indicireducens</name>
    <dbReference type="NCBI Taxonomy" id="1004261"/>
    <lineage>
        <taxon>Bacteria</taxon>
        <taxon>Bacillati</taxon>
        <taxon>Bacillota</taxon>
        <taxon>Bacilli</taxon>
        <taxon>Bacillales</taxon>
        <taxon>Bacillaceae</taxon>
        <taxon>Oceanobacillus</taxon>
    </lineage>
</organism>
<reference evidence="1" key="2">
    <citation type="submission" date="2020-09" db="EMBL/GenBank/DDBJ databases">
        <authorList>
            <person name="Sun Q."/>
            <person name="Ohkuma M."/>
        </authorList>
    </citation>
    <scope>NUCLEOTIDE SEQUENCE</scope>
    <source>
        <strain evidence="1">JCM 17251</strain>
    </source>
</reference>
<evidence type="ECO:0000313" key="1">
    <source>
        <dbReference type="EMBL" id="GGN59210.1"/>
    </source>
</evidence>
<dbReference type="EMBL" id="BMOS01000014">
    <property type="protein sequence ID" value="GGN59210.1"/>
    <property type="molecule type" value="Genomic_DNA"/>
</dbReference>
<reference evidence="1" key="1">
    <citation type="journal article" date="2014" name="Int. J. Syst. Evol. Microbiol.">
        <title>Complete genome sequence of Corynebacterium casei LMG S-19264T (=DSM 44701T), isolated from a smear-ripened cheese.</title>
        <authorList>
            <consortium name="US DOE Joint Genome Institute (JGI-PGF)"/>
            <person name="Walter F."/>
            <person name="Albersmeier A."/>
            <person name="Kalinowski J."/>
            <person name="Ruckert C."/>
        </authorList>
    </citation>
    <scope>NUCLEOTIDE SEQUENCE</scope>
    <source>
        <strain evidence="1">JCM 17251</strain>
    </source>
</reference>
<dbReference type="Proteomes" id="UP000624041">
    <property type="component" value="Unassembled WGS sequence"/>
</dbReference>
<protein>
    <submittedName>
        <fullName evidence="1">Uncharacterized protein</fullName>
    </submittedName>
</protein>
<accession>A0A917Y073</accession>
<comment type="caution">
    <text evidence="1">The sequence shown here is derived from an EMBL/GenBank/DDBJ whole genome shotgun (WGS) entry which is preliminary data.</text>
</comment>
<keyword evidence="2" id="KW-1185">Reference proteome</keyword>
<dbReference type="AlphaFoldDB" id="A0A917Y073"/>
<gene>
    <name evidence="1" type="ORF">GCM10007971_22070</name>
</gene>
<evidence type="ECO:0000313" key="2">
    <source>
        <dbReference type="Proteomes" id="UP000624041"/>
    </source>
</evidence>
<name>A0A917Y073_9BACI</name>
<proteinExistence type="predicted"/>